<organism evidence="2 4">
    <name type="scientific">Streptomyces nigrescens</name>
    <dbReference type="NCBI Taxonomy" id="1920"/>
    <lineage>
        <taxon>Bacteria</taxon>
        <taxon>Bacillati</taxon>
        <taxon>Actinomycetota</taxon>
        <taxon>Actinomycetes</taxon>
        <taxon>Kitasatosporales</taxon>
        <taxon>Streptomycetaceae</taxon>
        <taxon>Streptomyces</taxon>
    </lineage>
</organism>
<dbReference type="Proteomes" id="UP001210609">
    <property type="component" value="Chromosome"/>
</dbReference>
<sequence length="59" mass="6733">MGSADRWPDLTGKSWANKTSTQMTDDEVNDARATFEAVGRNDYEAEWLRRHGLPENYGD</sequence>
<accession>A0A640TA46</accession>
<evidence type="ECO:0000313" key="5">
    <source>
        <dbReference type="Proteomes" id="UP001210609"/>
    </source>
</evidence>
<keyword evidence="5" id="KW-1185">Reference proteome</keyword>
<feature type="compositionally biased region" description="Polar residues" evidence="1">
    <location>
        <begin position="14"/>
        <end position="23"/>
    </location>
</feature>
<gene>
    <name evidence="2" type="ORF">Sliba_05030</name>
    <name evidence="3" type="ORF">STRLI_000574</name>
</gene>
<evidence type="ECO:0000313" key="2">
    <source>
        <dbReference type="EMBL" id="GFE20050.1"/>
    </source>
</evidence>
<dbReference type="Proteomes" id="UP000429552">
    <property type="component" value="Unassembled WGS sequence"/>
</dbReference>
<protein>
    <submittedName>
        <fullName evidence="2">Uncharacterized protein</fullName>
    </submittedName>
</protein>
<evidence type="ECO:0000313" key="3">
    <source>
        <dbReference type="EMBL" id="WAT94902.1"/>
    </source>
</evidence>
<dbReference type="AlphaFoldDB" id="A0A640TA46"/>
<feature type="region of interest" description="Disordered" evidence="1">
    <location>
        <begin position="1"/>
        <end position="29"/>
    </location>
</feature>
<evidence type="ECO:0000313" key="4">
    <source>
        <dbReference type="Proteomes" id="UP000429552"/>
    </source>
</evidence>
<evidence type="ECO:0000256" key="1">
    <source>
        <dbReference type="SAM" id="MobiDB-lite"/>
    </source>
</evidence>
<dbReference type="EMBL" id="CP114202">
    <property type="protein sequence ID" value="WAT94902.1"/>
    <property type="molecule type" value="Genomic_DNA"/>
</dbReference>
<dbReference type="RefSeq" id="WP_159484059.1">
    <property type="nucleotide sequence ID" value="NZ_BLIP01000001.1"/>
</dbReference>
<reference evidence="3 5" key="2">
    <citation type="submission" date="2022-12" db="EMBL/GenBank/DDBJ databases">
        <authorList>
            <person name="Ruckert C."/>
            <person name="Busche T."/>
            <person name="Kalinowski J."/>
            <person name="Wittmann C."/>
        </authorList>
    </citation>
    <scope>NUCLEOTIDE SEQUENCE [LARGE SCALE GENOMIC DNA]</scope>
    <source>
        <strain evidence="3 5">DSM 40555</strain>
    </source>
</reference>
<name>A0A640TA46_STRNI</name>
<proteinExistence type="predicted"/>
<reference evidence="2 4" key="1">
    <citation type="submission" date="2019-12" db="EMBL/GenBank/DDBJ databases">
        <title>Whole genome shotgun sequence of Streptomyces libani subsp. libani NBRC 13452.</title>
        <authorList>
            <person name="Ichikawa N."/>
            <person name="Kimura A."/>
            <person name="Kitahashi Y."/>
            <person name="Komaki H."/>
            <person name="Tamura T."/>
        </authorList>
    </citation>
    <scope>NUCLEOTIDE SEQUENCE [LARGE SCALE GENOMIC DNA]</scope>
    <source>
        <strain evidence="2 4">NBRC 13452</strain>
    </source>
</reference>
<dbReference type="EMBL" id="BLIP01000001">
    <property type="protein sequence ID" value="GFE20050.1"/>
    <property type="molecule type" value="Genomic_DNA"/>
</dbReference>